<dbReference type="InterPro" id="IPR025547">
    <property type="entry name" value="YtzH"/>
</dbReference>
<comment type="caution">
    <text evidence="1">The sequence shown here is derived from an EMBL/GenBank/DDBJ whole genome shotgun (WGS) entry which is preliminary data.</text>
</comment>
<accession>A0ABW3NGM7</accession>
<dbReference type="Pfam" id="PF14165">
    <property type="entry name" value="YtzH"/>
    <property type="match status" value="1"/>
</dbReference>
<evidence type="ECO:0000313" key="1">
    <source>
        <dbReference type="EMBL" id="MFD1066813.1"/>
    </source>
</evidence>
<organism evidence="1 2">
    <name type="scientific">Oceanobacillus locisalsi</name>
    <dbReference type="NCBI Taxonomy" id="546107"/>
    <lineage>
        <taxon>Bacteria</taxon>
        <taxon>Bacillati</taxon>
        <taxon>Bacillota</taxon>
        <taxon>Bacilli</taxon>
        <taxon>Bacillales</taxon>
        <taxon>Bacillaceae</taxon>
        <taxon>Oceanobacillus</taxon>
    </lineage>
</organism>
<keyword evidence="2" id="KW-1185">Reference proteome</keyword>
<reference evidence="2" key="1">
    <citation type="journal article" date="2019" name="Int. J. Syst. Evol. Microbiol.">
        <title>The Global Catalogue of Microorganisms (GCM) 10K type strain sequencing project: providing services to taxonomists for standard genome sequencing and annotation.</title>
        <authorList>
            <consortium name="The Broad Institute Genomics Platform"/>
            <consortium name="The Broad Institute Genome Sequencing Center for Infectious Disease"/>
            <person name="Wu L."/>
            <person name="Ma J."/>
        </authorList>
    </citation>
    <scope>NUCLEOTIDE SEQUENCE [LARGE SCALE GENOMIC DNA]</scope>
    <source>
        <strain evidence="2">CCUG 56608</strain>
    </source>
</reference>
<evidence type="ECO:0000313" key="2">
    <source>
        <dbReference type="Proteomes" id="UP001597041"/>
    </source>
</evidence>
<dbReference type="EMBL" id="JBHTKK010000014">
    <property type="protein sequence ID" value="MFD1066813.1"/>
    <property type="molecule type" value="Genomic_DNA"/>
</dbReference>
<proteinExistence type="predicted"/>
<protein>
    <submittedName>
        <fullName evidence="1">YtzH-like family protein</fullName>
    </submittedName>
</protein>
<dbReference type="Proteomes" id="UP001597041">
    <property type="component" value="Unassembled WGS sequence"/>
</dbReference>
<gene>
    <name evidence="1" type="ORF">ACFQ19_12315</name>
</gene>
<dbReference type="RefSeq" id="WP_379592487.1">
    <property type="nucleotide sequence ID" value="NZ_JBHTKK010000014.1"/>
</dbReference>
<name>A0ABW3NGM7_9BACI</name>
<sequence length="95" mass="10640">MQVQLSLQNKLQLLCDILDEHQTGSCVSCNEHAQLERLAASLLAHEKLSGQDIQNVLTNIQQYGKGGTAASDLSMHIDNHQEQFAHWIDTVQQKM</sequence>